<proteinExistence type="predicted"/>
<evidence type="ECO:0000313" key="2">
    <source>
        <dbReference type="Proteomes" id="UP000285579"/>
    </source>
</evidence>
<accession>A0AAQ0LX76</accession>
<dbReference type="RefSeq" id="WP_119555526.1">
    <property type="nucleotide sequence ID" value="NZ_QXUI01000011.1"/>
</dbReference>
<protein>
    <submittedName>
        <fullName evidence="1">Uncharacterized protein</fullName>
    </submittedName>
</protein>
<dbReference type="AlphaFoldDB" id="A0AAQ0LX76"/>
<organism evidence="1 2">
    <name type="scientific">Staphylococcus xylosus</name>
    <dbReference type="NCBI Taxonomy" id="1288"/>
    <lineage>
        <taxon>Bacteria</taxon>
        <taxon>Bacillati</taxon>
        <taxon>Bacillota</taxon>
        <taxon>Bacilli</taxon>
        <taxon>Bacillales</taxon>
        <taxon>Staphylococcaceae</taxon>
        <taxon>Staphylococcus</taxon>
    </lineage>
</organism>
<evidence type="ECO:0000313" key="1">
    <source>
        <dbReference type="EMBL" id="RIM90981.1"/>
    </source>
</evidence>
<reference evidence="1 2" key="1">
    <citation type="journal article" date="2016" name="Front. Microbiol.">
        <title>Comprehensive Phylogenetic Analysis of Bovine Non-aureus Staphylococci Species Based on Whole-Genome Sequencing.</title>
        <authorList>
            <person name="Naushad S."/>
            <person name="Barkema H.W."/>
            <person name="Luby C."/>
            <person name="Condas L.A."/>
            <person name="Nobrega D.B."/>
            <person name="Carson D.A."/>
            <person name="De Buck J."/>
        </authorList>
    </citation>
    <scope>NUCLEOTIDE SEQUENCE [LARGE SCALE GENOMIC DNA]</scope>
    <source>
        <strain evidence="1 2">SNUC 1349</strain>
    </source>
</reference>
<dbReference type="Proteomes" id="UP000285579">
    <property type="component" value="Unassembled WGS sequence"/>
</dbReference>
<sequence>MFKILAVILSLLFSITIMSVMTTSILSTLESIDKDKPNKEQKQVAEWRLANTQEVQGTVVSISDKAYIKKEGSVLFVGGGEKKVENYEMKIQYEKNKFKTIKIKEKQYLNYNKEDDIGIVIDKSNNEVKYDLQDKYDKEEYEKCKKILKKQ</sequence>
<name>A0AAQ0LX76_STAXY</name>
<gene>
    <name evidence="1" type="ORF">BU104_12680</name>
</gene>
<comment type="caution">
    <text evidence="1">The sequence shown here is derived from an EMBL/GenBank/DDBJ whole genome shotgun (WGS) entry which is preliminary data.</text>
</comment>
<dbReference type="EMBL" id="QXUI01000011">
    <property type="protein sequence ID" value="RIM90981.1"/>
    <property type="molecule type" value="Genomic_DNA"/>
</dbReference>